<dbReference type="NCBIfam" id="TIGR01733">
    <property type="entry name" value="AA-adenyl-dom"/>
    <property type="match status" value="4"/>
</dbReference>
<dbReference type="InterPro" id="IPR042099">
    <property type="entry name" value="ANL_N_sf"/>
</dbReference>
<reference evidence="7 8" key="1">
    <citation type="journal article" date="2013" name="Chin. Sci. Bull.">
        <title>Genome survey uncovers the secrets of sex and lifestyle in caterpillar fungus.</title>
        <authorList>
            <person name="Hu X."/>
            <person name="Zhang Y."/>
            <person name="Xiao G."/>
            <person name="Zheng P."/>
            <person name="Xia Y."/>
            <person name="Zhang X."/>
            <person name="St Leger R.J."/>
            <person name="Liu X."/>
            <person name="Wang C."/>
        </authorList>
    </citation>
    <scope>NUCLEOTIDE SEQUENCE [LARGE SCALE GENOMIC DNA]</scope>
    <source>
        <strain evidence="8">Co18 / CGMCC 3.14243</strain>
        <tissue evidence="7">Fruit-body</tissue>
    </source>
</reference>
<dbReference type="GO" id="GO:0044550">
    <property type="term" value="P:secondary metabolite biosynthetic process"/>
    <property type="evidence" value="ECO:0007669"/>
    <property type="project" value="TreeGrafter"/>
</dbReference>
<dbReference type="Pfam" id="PF00501">
    <property type="entry name" value="AMP-binding"/>
    <property type="match status" value="4"/>
</dbReference>
<dbReference type="SMART" id="SM00823">
    <property type="entry name" value="PKS_PP"/>
    <property type="match status" value="4"/>
</dbReference>
<dbReference type="InterPro" id="IPR001242">
    <property type="entry name" value="Condensation_dom"/>
</dbReference>
<dbReference type="GO" id="GO:0016874">
    <property type="term" value="F:ligase activity"/>
    <property type="evidence" value="ECO:0007669"/>
    <property type="project" value="UniProtKB-KW"/>
</dbReference>
<dbReference type="InterPro" id="IPR023213">
    <property type="entry name" value="CAT-like_dom_sf"/>
</dbReference>
<dbReference type="PANTHER" id="PTHR45527">
    <property type="entry name" value="NONRIBOSOMAL PEPTIDE SYNTHETASE"/>
    <property type="match status" value="1"/>
</dbReference>
<name>T5ALT9_OPHSC</name>
<dbReference type="InterPro" id="IPR020806">
    <property type="entry name" value="PKS_PP-bd"/>
</dbReference>
<dbReference type="FunFam" id="3.30.300.30:FF:000015">
    <property type="entry name" value="Nonribosomal peptide synthase SidD"/>
    <property type="match status" value="4"/>
</dbReference>
<dbReference type="InterPro" id="IPR000873">
    <property type="entry name" value="AMP-dep_synth/lig_dom"/>
</dbReference>
<dbReference type="Gene3D" id="2.30.38.10">
    <property type="entry name" value="Luciferase, Domain 3"/>
    <property type="match status" value="1"/>
</dbReference>
<gene>
    <name evidence="7" type="ORF">OCS_01583</name>
</gene>
<dbReference type="eggNOG" id="KOG1176">
    <property type="taxonomic scope" value="Eukaryota"/>
</dbReference>
<dbReference type="InterPro" id="IPR036736">
    <property type="entry name" value="ACP-like_sf"/>
</dbReference>
<dbReference type="Gene3D" id="3.40.50.12780">
    <property type="entry name" value="N-terminal domain of ligase-like"/>
    <property type="match status" value="3"/>
</dbReference>
<evidence type="ECO:0000256" key="5">
    <source>
        <dbReference type="ARBA" id="ARBA00029454"/>
    </source>
</evidence>
<organism evidence="7 8">
    <name type="scientific">Ophiocordyceps sinensis (strain Co18 / CGMCC 3.14243)</name>
    <name type="common">Yarsagumba caterpillar fungus</name>
    <name type="synonym">Hirsutella sinensis</name>
    <dbReference type="NCBI Taxonomy" id="911162"/>
    <lineage>
        <taxon>Eukaryota</taxon>
        <taxon>Fungi</taxon>
        <taxon>Dikarya</taxon>
        <taxon>Ascomycota</taxon>
        <taxon>Pezizomycotina</taxon>
        <taxon>Sordariomycetes</taxon>
        <taxon>Hypocreomycetidae</taxon>
        <taxon>Hypocreales</taxon>
        <taxon>Ophiocordycipitaceae</taxon>
        <taxon>Ophiocordyceps</taxon>
    </lineage>
</organism>
<dbReference type="SUPFAM" id="SSF47336">
    <property type="entry name" value="ACP-like"/>
    <property type="match status" value="4"/>
</dbReference>
<evidence type="ECO:0000313" key="8">
    <source>
        <dbReference type="Proteomes" id="UP000019374"/>
    </source>
</evidence>
<feature type="domain" description="Carrier" evidence="6">
    <location>
        <begin position="3907"/>
        <end position="3983"/>
    </location>
</feature>
<evidence type="ECO:0000256" key="3">
    <source>
        <dbReference type="ARBA" id="ARBA00022553"/>
    </source>
</evidence>
<dbReference type="HOGENOM" id="CLU_000022_60_0_1"/>
<feature type="domain" description="Carrier" evidence="6">
    <location>
        <begin position="2818"/>
        <end position="2894"/>
    </location>
</feature>
<dbReference type="FunFam" id="3.30.559.30:FF:000002">
    <property type="entry name" value="Nonribosomal peptide synthase Pes1"/>
    <property type="match status" value="2"/>
</dbReference>
<dbReference type="FunFam" id="1.10.1200.10:FF:000005">
    <property type="entry name" value="Nonribosomal peptide synthetase 1"/>
    <property type="match status" value="3"/>
</dbReference>
<dbReference type="InterPro" id="IPR010071">
    <property type="entry name" value="AA_adenyl_dom"/>
</dbReference>
<dbReference type="PROSITE" id="PS00455">
    <property type="entry name" value="AMP_BINDING"/>
    <property type="match status" value="4"/>
</dbReference>
<dbReference type="Gene3D" id="1.10.1200.10">
    <property type="entry name" value="ACP-like"/>
    <property type="match status" value="4"/>
</dbReference>
<dbReference type="SMART" id="SM01294">
    <property type="entry name" value="PKS_PP_betabranch"/>
    <property type="match status" value="1"/>
</dbReference>
<dbReference type="SUPFAM" id="SSF56801">
    <property type="entry name" value="Acetyl-CoA synthetase-like"/>
    <property type="match status" value="4"/>
</dbReference>
<dbReference type="CDD" id="cd19545">
    <property type="entry name" value="FUM14_C_NRPS-like"/>
    <property type="match status" value="3"/>
</dbReference>
<dbReference type="Gene3D" id="3.30.300.30">
    <property type="match status" value="4"/>
</dbReference>
<keyword evidence="2" id="KW-0596">Phosphopantetheine</keyword>
<accession>T5ALT9</accession>
<dbReference type="CDD" id="cd19542">
    <property type="entry name" value="CT_NRPS-like"/>
    <property type="match status" value="1"/>
</dbReference>
<evidence type="ECO:0000313" key="7">
    <source>
        <dbReference type="EMBL" id="EQL02707.1"/>
    </source>
</evidence>
<evidence type="ECO:0000256" key="4">
    <source>
        <dbReference type="ARBA" id="ARBA00022598"/>
    </source>
</evidence>
<dbReference type="Pfam" id="PF00550">
    <property type="entry name" value="PP-binding"/>
    <property type="match status" value="4"/>
</dbReference>
<sequence>MTVPPKDKKLEMLQNSTPVDARRDTSSLELSAYAQVAPLLHVSPEEIIDMYKCTPMQEALISLFTKGSEAHVKRVVLSLNAKTDLAKLRSAVDDAVKATPLLRTRIVHLDGLGFLQVVLSKTVEWSEATSFDDCLNETKSKKWGIGDPLVRYTLVKDDQGMVRWFVWAIHHALYDGWSFPHMVNQVCRRYDGFAVEPAPEYKHFVQHIALKNQNEAKEFWTSALSGTRYTTFPALPERSYTPAADTTMDYYCPPVPRVKGVTRTALLRGAWALIMNRLHGSEDAVFGTIVSGRREPFAGIQSLMGPTVATIPVRVRVDGGDGVDNYLEAMEDQVRSTSSFAQFGLHQIAQVSSDARQACSFQTLLVVQPGEDTHVITSEVGDWKRLETDVGRSSYALTIQCFLNKDGIRMVAIFDSTVLDSWRAQKMLEQFSFVTQLLAEPSASRSVADVAAAMSPQDLADIWGWNSFVPAAEETCVHDLISQTATTQPDALAVCAWDGSFTYREVDDLSNRLAHHLVNQRLTPESMMPLCFEKSKWTTVAMLGVMKAGGVSIAMDTTQPEDRLRSIVGHVSPRLMLSSSSNRSMARRIGECDVVVVSQKALAAMETPSVPTLPTVHPRCKLMVLFTSGSTGSPKGAVITHSSFASAIKHHGPVFGIGPGERIYDFASYSFDIAWFNVLQSLCHGACLCVPSEADRKDDLEASIARFSATVLFLTPSVARLLRPESLPQVRCVALGGEPQKWIDFQAWPAHVRKLSVYGPAECTVVSSAADASILQRGDMFIGRGLASANWIMTTSESPTLAPVGTVGELWLEGPLVGHGYIGRRSGEAFVQDPPWLLQGCPGNPGRRGRLYKTGDLVRYNADGTLAFAGRKDNQVKIRGQRVELGEIEHHIRRNLDDACRPRAFDGVVVAEVIVPQGSGNPALVAFVHPGTTYKGTEATESEQACAKAVRQLVNGLDERLAEALPSYMVPNAFIPLRQVPMTNNGKTDRRRLREMGRTAFSPDALRTEQANKVAPTSHIEKMLVEAWAEVLNMRPDDISTDVSFLRIGGDSITAMQVISRCRTRGTHLTVGELLREQTIQRVAALSTRMASSLPCSTDAEPQGVVWELSPIQRMFFELHPDGLHHFNQGFLLKMREMVPNDAVRAALQAVVSRHSMLRARFRRNTGGDWGQAISGNSPDAFAFSEHAVQSMEEVDRLVQARHRSLDISTGPVFAADLFTDAQGTQFLFLAAHHLVVDLVSWRVLWHDIERLIQRGETLAHRTTSFHTWCGLQRDEATSLSLDQVLPLAFNEPDLEFWGMSALKNTHEGTRHFGTHLDVETTRLLLGKSNQAFGTEITDVLVAALAHSFKQAFPGRQPPPVHLEGHGREPLGQVEVDLSETVGWFTTMHPLQIPMGPNQDIIDSVRIAKDIRRRVPGKGRPYFNHRYTAAKSGPGLGEHSIPELTLNFTGVYQQLEKQNGLFQLEDRSGGSGRSLSMAGDAKRFCLVEVIVGVAKGRMAISFGVHQDMSHQPQLEAWKAGFAHQLRAAARSLSGRPASLTPGDFPLLPLACDELDRLMDKTLPEASVPVHTVRDMYPCTPLQEGILFSISKGTATYANLFVWECVAEGQGPVSPVQLEAAWRSVVAHHAILSTVFIERLDVGDFIQVLLRNQSPRLSLILSGSRQPADALREQKRPSFTAGEPQHALTICQASDGGVACRLDITHALIDAASVQILMGDLSKAYAGRCLPAHAPFAKFVQHTTQVPKPDSIAFWTKLLVNVQECYFPSGHAGAWSARSRSSHAGALSARSRSGQGRITVPSSVTSHLHAFCQSQGITRSVLIQVAWALVLSQYTGSRDVCFGYLASSRDIPVKGIDNTVGPLINVLIGRIDLDDTARRVVATTFARSVDQLVHQHGGLAEMHRKLGPLFNTAMTVRESRQHDKHQEGPVSFHEVESEDPDEFDVTLVAGINGASTDISLVYQNALLSPDTARGVAGVMCDAIGYLLSINLEASTSGKVEHDDRPLYDAFFTYRTGFHEDAAVEFWEKEFQGSEAPQFPSLPSPSHRPCLDGGISHHVCGLVWPKSGFTLLAMITAAWAILAARYANSDEATFAVFVAQRPLAHRPGLWGTGAGEPSTNTAAMPIRVILEPDWTVDKLLDHISRKQTDMEHFGRIVPQGLFNISEELKRACQYQTFLVVGSEAPEDSDASGFRLSTDGAKGECALVVRCQTQQEGLRFLIDFDSAVLDKTQVVRVAHQLEHILRQISTCGDQRQLRAISVASPLDLRDIWLRNAVAPEPVLACVHDLIVAAARRRPDAPAICAWDGELTHQQLDALSTRLAQQLIQLGIARGTSICLCFEKSVWTPVAILGVVKAGAVSVNLDISQPEDRLRAIVGEVAPRLILSSRDQSSLANRLGPFEVVTVGKELENLDPSTAKLPSVNPDDDLYIVFTSGSTGTPKGVMITHGNFCSAIRHQQALGFRSTSRVYDFASYAFDVSWSNLLHTLAAGGCLCVPSDQDRKQDLAKSMCALGANYVDLTPTVAQLLSTSKIPQLKTLNLGGEALVPGTFDHWPDDIRIINAYGPAECTVVSTYTEVGRAKQDRGIGTALGTVAWVVDPDGDRLAAVGTVGELWIEGPLVARGYLHNAERNAQAFVRDPPWLLRGTAGYPGRRGRLYRTGDLVRCNPDGSLCYLGRADTQVKINGQRVELGDIEHHIRRALSTISPDFDGIVVAEVVHPLGSDHPVLLAFLGPCNQPSESEAARHDNVDNTMLRRITLGLNERLAKVLPPHMIPSAYVSARDISMTAAAKVDRRRIRQTYASLKLGQIAGLGPAPDERRRPQTWQQRQVQSLWARVLGLDTDRIGLDDNFFRMGGDSVGAMKLVGAAREQSLSLTVVDIFAHPDLEELAGLLLAKEEDDVQVSICPFSLLGAAVDTDGAVRKAASLCGIAPEQVEDMFRCTPLQEGLLAMTARRSGDYVAQFVYKLPADVDLGCFVEAWTLITANAPILRTRIVNLKGAGLFQVVTKGQIPWKSGHSVGEHLEQDKQQPMGLGTALTRLALVTSPSSGQVHFVWTIHHAVYDGWSMPLMLEAVDGAYRGQSLPAWTPFQRFAQHVDSVDGQAAADFWRTQFEGSDAPQFPLLPSRNYHPAADSGLHHEIQGLEWVGSDFTASTLIRTAWAIVIARHTAVDEAIFGATVTGRQAAVQGIDLVIGPTFATVPVRVPIDWAASLEDVLRKVQHQAIQMIPFEQLGLQTIRVISDDAERSCNFQTLLVVQPDGKAADNTSLFCQPTQGDKPEIDAFATNALVIECLLRNRGMHLRVSFDSAVVQQAEAERLAQQFEHMLRQLCCPESRRASISGLDMMSDKDLERIWQWNGALPPPVDSSVQELLAETFGQQPSMPAICAWDGELTYRELDVLSTRLARHLVKELRVGPEVVVPLLFEKSKWMPVSMLATIKAGGVSVAIDPSQPEHISQRIVDQVDPSIILSSSSQELRAKRLGHGCKVVRVYDGLRAIANDDNTDLPKVGPDKRLYIVFTSGSTGLPKGATITHGNFCSAMRHQQSPLGYTSECRVFDFASYAFDAAWSNLLYTLLAGGCVCIPSELERKRDLAGSIRRLKATYLDLTPSVAELLSGSDVPLVNHVVLGGEGLTEAAYSHWPEHVRLTNTYGPAECTINSTSTPIRSHGKHQRGIGTGIGTVTWVVANDGQLAPIGAIGELWLEGPIVGPGYFNMPTQTRASFAESPTWLLEGRRDGLSGRCGRLYKTGDLVRYNADGSLAFIGRKDTQVKIRGQRVELTAIEDYVHQLLRGEDSDRQDAFQGTFVAEVVTPRDREQPVLVLFIHLGDAHAGTEQENMEAVRRVAAPLAKRLADSAPLYMLPSAFLPLQSVPKLSSEKVDRRQLRAIISSLTWEEMAARNVLTTSRGARRAPESRQQRRMQTLWAQVLNLDAESIGLDDSFLHLGGDSIKAMRLAAAAREEGLLLHVADILRHPNLDELADCAKVDHDQCEQDIPPFSLLGANVDEAAIRAHAVSLCRKAQIHDIFPCTPLQAGLFALSMQQKGGYIARFVHELRPDVDVSRFTEAWDHAVEMSPILRTRFVQLPGREICQVVVAKHDQDDWLSGDDIDAYIQEDRRRTMGLGEPLSRTGLVRAGKSGKIFFIWTIHHALYDGWSLTLLFDMVMSHYERGSSPAPVPFQAFVKHLASIDDGLADAYWEREFEKLETQIFPVLPSSAYTPRANQSLRHQIQPLGWSQTNFTASAVIRLAWGILAAKRSATSDAVFGALVSGRQAPVAGIERVLAPTIATVPVRIAVGWDQTVGAMLRKVQNQAADMVPFEQTGLQQIRRVSQGASLACRFQTLLVVHPAQVESENLRLFAPRQTEVDEEAEAMINFSTYALTVQCQLEERGMRILASFDSSVVQESVVSRLLQQYEHILRQVLDASRQMTQVRDMCFASAEDLNDLWRWNASLPAPANRCINDLIADMTRQQPLASAIEAWDGTLTYQQLDDLSDQLAHNLRELGVGPEVTVPLCFEKTMWMPVAMLGVLKAGGVFVPVDVGQAQDRARMVLAAIRPIVIVTSTRYRAFAQQEGCPTVQPQYVATRGAQRPKPSSADVGLTPHSGAYVIFTSGSTGTPKGVVMEHGAASTSLVAHGAELGLNQTTRFLQFASYAFDACIMEILTNLVYGGCICIPSDESRLERLAESMNEMRVSTMFATPSVARLIRPDEVPTLRTLAMGGEQVSTTDTARWAHLPRLLNVYGPTECAVICVMQLLTGNIVPSQTIGKPIGCAAWVVDPSNPDSLVPIGAVGELLIEGHLLARGYLDDEARTQAAFVESPPWLTQYGRCGHLYKTGDLVRYNPNGTLVYVGRKDNQVKINGQRVELGEVEHHVRQLLTSSYPGYRGGVELAAEVIKPRDTSQPMLVVFIYPAKASFQSADECAAQVRQMVAGLDERLTGVLPAHMIPGAYIALESAPITATGKMDRRHLRAKGSSFTTSDLASMSTQSTLPKRLPATQVQRTLAQIWARVLNITTEIGLDDNFFSLGGDSISAMQVSAAARSQGLQIPTRDLKLRKTIAKLASSLQVQPRETRPLIARSTAESGDRFRLSPIQQYHFETRPEGPDWADLPFYLGITRRVATQLIIDALHRLVGRHPMLRARFCPDETGVWVQYVCKSTQDSLLFKRFDTTSLSQTAATIAECRASIDIENGPSLVAALFEDDGQQTLFLTAHHLVIDFVSWRLIFQDLEELLTGGDFASSPVTSFQEWCRLQRDYAAENLEPEGVLNHVPYQPPPNYWATDDAVPGKEVYTRKHFYLDMPTSSAILGPCSARLQVRPHELMMGALSYSFSRVFQDRSVPPIFTEGHGREAWDESIDLSQTVGWFTTVFPVQIDASEDDGVLDFVFKTRKSLLNTPRQGWSYFASKYLNERGREAFSKDRMEINFNFLGQFQQLERESSLLQAVKLPDNCRPPGMAPIDTVGVLDVVIFIERGQVYADLKYNSRVRHQDKIETWMQTFERTLVDMVRSA</sequence>
<evidence type="ECO:0000259" key="6">
    <source>
        <dbReference type="PROSITE" id="PS50075"/>
    </source>
</evidence>
<dbReference type="PROSITE" id="PS50075">
    <property type="entry name" value="CARRIER"/>
    <property type="match status" value="4"/>
</dbReference>
<dbReference type="InterPro" id="IPR045851">
    <property type="entry name" value="AMP-bd_C_sf"/>
</dbReference>
<proteinExistence type="inferred from homology"/>
<evidence type="ECO:0000256" key="1">
    <source>
        <dbReference type="ARBA" id="ARBA00005179"/>
    </source>
</evidence>
<keyword evidence="4" id="KW-0436">Ligase</keyword>
<dbReference type="InterPro" id="IPR006162">
    <property type="entry name" value="Ppantetheine_attach_site"/>
</dbReference>
<comment type="similarity">
    <text evidence="5">Belongs to the NRP synthetase family.</text>
</comment>
<feature type="domain" description="Carrier" evidence="6">
    <location>
        <begin position="4989"/>
        <end position="5064"/>
    </location>
</feature>
<dbReference type="Gene3D" id="3.30.559.10">
    <property type="entry name" value="Chloramphenicol acetyltransferase-like domain"/>
    <property type="match status" value="6"/>
</dbReference>
<dbReference type="GO" id="GO:0031177">
    <property type="term" value="F:phosphopantetheine binding"/>
    <property type="evidence" value="ECO:0007669"/>
    <property type="project" value="InterPro"/>
</dbReference>
<dbReference type="Pfam" id="PF00668">
    <property type="entry name" value="Condensation"/>
    <property type="match status" value="6"/>
</dbReference>
<dbReference type="Gene3D" id="3.40.50.980">
    <property type="match status" value="2"/>
</dbReference>
<dbReference type="GO" id="GO:0043041">
    <property type="term" value="P:amino acid activation for nonribosomal peptide biosynthetic process"/>
    <property type="evidence" value="ECO:0007669"/>
    <property type="project" value="TreeGrafter"/>
</dbReference>
<dbReference type="SUPFAM" id="SSF52777">
    <property type="entry name" value="CoA-dependent acyltransferases"/>
    <property type="match status" value="13"/>
</dbReference>
<dbReference type="GO" id="GO:0005737">
    <property type="term" value="C:cytoplasm"/>
    <property type="evidence" value="ECO:0007669"/>
    <property type="project" value="TreeGrafter"/>
</dbReference>
<feature type="domain" description="Carrier" evidence="6">
    <location>
        <begin position="1015"/>
        <end position="1091"/>
    </location>
</feature>
<dbReference type="FunFam" id="3.40.50.12780:FF:000014">
    <property type="entry name" value="Nonribosomal peptide synthetase 1"/>
    <property type="match status" value="2"/>
</dbReference>
<dbReference type="CDD" id="cd05918">
    <property type="entry name" value="A_NRPS_SidN3_like"/>
    <property type="match status" value="4"/>
</dbReference>
<evidence type="ECO:0000256" key="2">
    <source>
        <dbReference type="ARBA" id="ARBA00022450"/>
    </source>
</evidence>
<dbReference type="PROSITE" id="PS00012">
    <property type="entry name" value="PHOSPHOPANTETHEINE"/>
    <property type="match status" value="3"/>
</dbReference>
<dbReference type="FunFam" id="3.30.559.30:FF:000003">
    <property type="entry name" value="Nonribosomal peptide synthase SidD"/>
    <property type="match status" value="3"/>
</dbReference>
<dbReference type="CDD" id="cd19534">
    <property type="entry name" value="E_NRPS"/>
    <property type="match status" value="1"/>
</dbReference>
<keyword evidence="3" id="KW-0597">Phosphoprotein</keyword>
<dbReference type="Gene3D" id="3.30.559.30">
    <property type="entry name" value="Nonribosomal peptide synthetase, condensation domain"/>
    <property type="match status" value="7"/>
</dbReference>
<comment type="pathway">
    <text evidence="1">Secondary metabolite biosynthesis.</text>
</comment>
<dbReference type="eggNOG" id="KOG1178">
    <property type="taxonomic scope" value="Eukaryota"/>
</dbReference>
<dbReference type="Proteomes" id="UP000019374">
    <property type="component" value="Unassembled WGS sequence"/>
</dbReference>
<protein>
    <submittedName>
        <fullName evidence="7">Non-ribosomal peptide synthetase</fullName>
    </submittedName>
</protein>
<dbReference type="NCBIfam" id="NF003417">
    <property type="entry name" value="PRK04813.1"/>
    <property type="match status" value="4"/>
</dbReference>
<dbReference type="InterPro" id="IPR009081">
    <property type="entry name" value="PP-bd_ACP"/>
</dbReference>
<dbReference type="PANTHER" id="PTHR45527:SF3">
    <property type="entry name" value="SIDEROPHORE SYNTHETASE (EUROFUNG)"/>
    <property type="match status" value="1"/>
</dbReference>
<dbReference type="InterPro" id="IPR020845">
    <property type="entry name" value="AMP-binding_CS"/>
</dbReference>
<dbReference type="EMBL" id="KE652278">
    <property type="protein sequence ID" value="EQL02707.1"/>
    <property type="molecule type" value="Genomic_DNA"/>
</dbReference>
<dbReference type="FunFam" id="3.30.559.10:FF:000016">
    <property type="entry name" value="Nonribosomal peptide synthase Pes1"/>
    <property type="match status" value="1"/>
</dbReference>